<evidence type="ECO:0000256" key="1">
    <source>
        <dbReference type="SAM" id="MobiDB-lite"/>
    </source>
</evidence>
<gene>
    <name evidence="2" type="ORF">SPI_06809</name>
</gene>
<feature type="compositionally biased region" description="Basic and acidic residues" evidence="1">
    <location>
        <begin position="516"/>
        <end position="530"/>
    </location>
</feature>
<comment type="caution">
    <text evidence="2">The sequence shown here is derived from an EMBL/GenBank/DDBJ whole genome shotgun (WGS) entry which is preliminary data.</text>
</comment>
<evidence type="ECO:0000313" key="2">
    <source>
        <dbReference type="EMBL" id="OAA57924.1"/>
    </source>
</evidence>
<dbReference type="OrthoDB" id="3439512at2759"/>
<feature type="region of interest" description="Disordered" evidence="1">
    <location>
        <begin position="446"/>
        <end position="483"/>
    </location>
</feature>
<feature type="region of interest" description="Disordered" evidence="1">
    <location>
        <begin position="499"/>
        <end position="540"/>
    </location>
</feature>
<feature type="region of interest" description="Disordered" evidence="1">
    <location>
        <begin position="339"/>
        <end position="419"/>
    </location>
</feature>
<feature type="compositionally biased region" description="Low complexity" evidence="1">
    <location>
        <begin position="447"/>
        <end position="465"/>
    </location>
</feature>
<feature type="compositionally biased region" description="Polar residues" evidence="1">
    <location>
        <begin position="499"/>
        <end position="510"/>
    </location>
</feature>
<proteinExistence type="predicted"/>
<protein>
    <submittedName>
        <fullName evidence="2">Uncharacterized protein</fullName>
    </submittedName>
</protein>
<feature type="compositionally biased region" description="Pro residues" evidence="1">
    <location>
        <begin position="466"/>
        <end position="479"/>
    </location>
</feature>
<dbReference type="Proteomes" id="UP000076874">
    <property type="component" value="Unassembled WGS sequence"/>
</dbReference>
<dbReference type="STRING" id="1081102.A0A167QSC1"/>
<feature type="compositionally biased region" description="Basic and acidic residues" evidence="1">
    <location>
        <begin position="375"/>
        <end position="399"/>
    </location>
</feature>
<organism evidence="2 3">
    <name type="scientific">Niveomyces insectorum RCEF 264</name>
    <dbReference type="NCBI Taxonomy" id="1081102"/>
    <lineage>
        <taxon>Eukaryota</taxon>
        <taxon>Fungi</taxon>
        <taxon>Dikarya</taxon>
        <taxon>Ascomycota</taxon>
        <taxon>Pezizomycotina</taxon>
        <taxon>Sordariomycetes</taxon>
        <taxon>Hypocreomycetidae</taxon>
        <taxon>Hypocreales</taxon>
        <taxon>Cordycipitaceae</taxon>
        <taxon>Niveomyces</taxon>
    </lineage>
</organism>
<sequence>MDDPREMFLASIWKYTDAGILRVLEALKARQPAGRYTFDAENNWFKVICPAGDLHDVQAAFRQVHQELEAAAAVPVPGVNGTGVGSNAVVDNNPYLRRPTPTELYANDAEHDKVPASATTTAKTSTAAAAAVTTTTTTASATATAAAADHQCPVAFDQYPFTKVWPRVKEETPDTVSVYTFLGAEDSQAIAAQSGATLAFDVAGRLVYLGGASRDSVDTASKMLDNLFNRFTYVLPPPKHLLYAETENTCRVDARFAAHINETLLTSAIFDPGQYPNDHLDRIFRAVFAKGVCLRICLYDRFKRAEVSFFGPKAQPIFHDPARRWPKWSKKTEYAPKVLGVTAPKKEPEKAPPSTGSQVLQPRKQEQQHGQQQQPKKEEKTGQQDMRQRSEQKATKENKLPAVNVARPEKKGTAVNADTESTNWLADQVDLLAVGFPLSTEKTVPFTEAPESSTSSSVAPTSAPTTPSPPPPPPPPPPLDSGKYSYQMRMLYEFMNGSAKKTTQAGSQSAKLPLEANKKTTRENTHENGHKSAQAPAVQSQPQLITTLDDDAGDNKVVDASSTKTTEKSDIAESAHVLIAIDDAPPQRQATINSSKKGTSVSKASDFGKAVVRHNSFLDGVYRSIGQLVSDLPYSKGRIRLQAELGRIYIMDASSEGLAHNLPGEPSSGWTAPEIATRLNTVCVSPDSVVFTKVLSIFANDIESVIEAASSPANPILVSPTSNGGGGGGGGGGSELAVGLQPSPEWSHHDKRVVYELKCQRFFIGSDGTTKPRSPFVVEIDGTEPGAFTYTLRSVEDTRPPVWVHCIRRHWDARVIVSYSQTDKLEKTYGEFARELFRTMVVPPRTVTSPKFQVRYDHRVTKVESRSFCTKVLSARVRNVNRFISRDQASFLDVSWTRHMTLEQKPDKADRNLGTILAAAAADNPTRGAFSSWYEMNVVSARAEAAFRENETLAPGETAAWGSSRAEQDEMFEATLRPALELVQKMDGVGVLIDNGQGDMLYTPPMTPSSTAQASSRFW</sequence>
<keyword evidence="3" id="KW-1185">Reference proteome</keyword>
<dbReference type="EMBL" id="AZHD01000013">
    <property type="protein sequence ID" value="OAA57924.1"/>
    <property type="molecule type" value="Genomic_DNA"/>
</dbReference>
<name>A0A167QSC1_9HYPO</name>
<dbReference type="AlphaFoldDB" id="A0A167QSC1"/>
<evidence type="ECO:0000313" key="3">
    <source>
        <dbReference type="Proteomes" id="UP000076874"/>
    </source>
</evidence>
<accession>A0A167QSC1</accession>
<reference evidence="2 3" key="1">
    <citation type="journal article" date="2016" name="Genome Biol. Evol.">
        <title>Divergent and convergent evolution of fungal pathogenicity.</title>
        <authorList>
            <person name="Shang Y."/>
            <person name="Xiao G."/>
            <person name="Zheng P."/>
            <person name="Cen K."/>
            <person name="Zhan S."/>
            <person name="Wang C."/>
        </authorList>
    </citation>
    <scope>NUCLEOTIDE SEQUENCE [LARGE SCALE GENOMIC DNA]</scope>
    <source>
        <strain evidence="2 3">RCEF 264</strain>
    </source>
</reference>